<gene>
    <name evidence="1" type="ORF">LBU54_13275</name>
</gene>
<accession>A0ABS7XU53</accession>
<dbReference type="GO" id="GO:0016301">
    <property type="term" value="F:kinase activity"/>
    <property type="evidence" value="ECO:0007669"/>
    <property type="project" value="UniProtKB-KW"/>
</dbReference>
<keyword evidence="1" id="KW-0418">Kinase</keyword>
<dbReference type="Proteomes" id="UP001198901">
    <property type="component" value="Unassembled WGS sequence"/>
</dbReference>
<protein>
    <submittedName>
        <fullName evidence="1">Anhydro-N-acetylmuramic acid kinase</fullName>
        <ecNumber evidence="1">2.7.1.170</ecNumber>
    </submittedName>
</protein>
<evidence type="ECO:0000313" key="2">
    <source>
        <dbReference type="Proteomes" id="UP001198901"/>
    </source>
</evidence>
<dbReference type="EMBL" id="JAIUJR010000010">
    <property type="protein sequence ID" value="MCA0133562.1"/>
    <property type="molecule type" value="Genomic_DNA"/>
</dbReference>
<reference evidence="2" key="1">
    <citation type="submission" date="2023-07" db="EMBL/GenBank/DDBJ databases">
        <authorList>
            <person name="Yue Y."/>
        </authorList>
    </citation>
    <scope>NUCLEOTIDE SEQUENCE [LARGE SCALE GENOMIC DNA]</scope>
    <source>
        <strain evidence="2">D23</strain>
    </source>
</reference>
<dbReference type="PANTHER" id="PTHR30605:SF0">
    <property type="entry name" value="ANHYDRO-N-ACETYLMURAMIC ACID KINASE"/>
    <property type="match status" value="1"/>
</dbReference>
<dbReference type="InterPro" id="IPR043129">
    <property type="entry name" value="ATPase_NBD"/>
</dbReference>
<dbReference type="Pfam" id="PF03702">
    <property type="entry name" value="AnmK"/>
    <property type="match status" value="1"/>
</dbReference>
<organism evidence="1 2">
    <name type="scientific">Winogradskyella alexanderae</name>
    <dbReference type="NCBI Taxonomy" id="2877123"/>
    <lineage>
        <taxon>Bacteria</taxon>
        <taxon>Pseudomonadati</taxon>
        <taxon>Bacteroidota</taxon>
        <taxon>Flavobacteriia</taxon>
        <taxon>Flavobacteriales</taxon>
        <taxon>Flavobacteriaceae</taxon>
        <taxon>Winogradskyella</taxon>
    </lineage>
</organism>
<evidence type="ECO:0000313" key="1">
    <source>
        <dbReference type="EMBL" id="MCA0133562.1"/>
    </source>
</evidence>
<proteinExistence type="predicted"/>
<dbReference type="PANTHER" id="PTHR30605">
    <property type="entry name" value="ANHYDRO-N-ACETYLMURAMIC ACID KINASE"/>
    <property type="match status" value="1"/>
</dbReference>
<dbReference type="SUPFAM" id="SSF53067">
    <property type="entry name" value="Actin-like ATPase domain"/>
    <property type="match status" value="1"/>
</dbReference>
<name>A0ABS7XU53_9FLAO</name>
<dbReference type="EC" id="2.7.1.170" evidence="1"/>
<keyword evidence="1" id="KW-0808">Transferase</keyword>
<dbReference type="InterPro" id="IPR005338">
    <property type="entry name" value="Anhydro_N_Ac-Mur_kinase"/>
</dbReference>
<keyword evidence="2" id="KW-1185">Reference proteome</keyword>
<comment type="caution">
    <text evidence="1">The sequence shown here is derived from an EMBL/GenBank/DDBJ whole genome shotgun (WGS) entry which is preliminary data.</text>
</comment>
<dbReference type="NCBIfam" id="NF007144">
    <property type="entry name" value="PRK09585.2-3"/>
    <property type="match status" value="1"/>
</dbReference>
<dbReference type="RefSeq" id="WP_224530729.1">
    <property type="nucleotide sequence ID" value="NZ_JAIUJR010000010.1"/>
</dbReference>
<dbReference type="Gene3D" id="3.30.420.40">
    <property type="match status" value="2"/>
</dbReference>
<sequence>MINSSYNVIGVMSGTSLDGIDLAYVKFEFSNSWNFEIKHCETVSYSKQWVNKLKSLIDLSEDELNKIDSSYTKYLGFTIKDFIARNNLVGIDFVSSHGHTALHKPDQGLTYQIGNNQELADIIGNKIICDFRTQDVTLGGQGAPLVPIGDKLLFGVFDYCLNLGGFANISFQQNNQRIAFDICPVNIVLNHIVSKIGLDYDKNGELASSGKVNSQLLSELNNLPFYNLTFPKSLGLEWVKQEVFPLIKSHILRIEDVQCTLVEHIAIQISDIINVRDRKVLVTGGGAYNTYLISRIKHYVPAQIIIPENNLVEFKEALIFAFLGVLKARNEANCLASVTGAKRDHSSGRILYPKPQI</sequence>